<accession>A0A2U2BS36</accession>
<evidence type="ECO:0000259" key="18">
    <source>
        <dbReference type="PROSITE" id="PS51462"/>
    </source>
</evidence>
<dbReference type="PRINTS" id="PR00502">
    <property type="entry name" value="NUDIXFAMILY"/>
</dbReference>
<evidence type="ECO:0000256" key="10">
    <source>
        <dbReference type="ARBA" id="ARBA00035861"/>
    </source>
</evidence>
<dbReference type="InterPro" id="IPR015797">
    <property type="entry name" value="NUDIX_hydrolase-like_dom_sf"/>
</dbReference>
<keyword evidence="6" id="KW-0227">DNA damage</keyword>
<sequence>MTSSNGSLLLVAACALLDADGRVLLSRRPQGKPQAGLWEFPGGKVEPAETPEQAVVRELREELGVEPCERCLQPFAFASQPMSDGRQILMPLYVCRRWDGFPDPKEGQKIAWARPTELDRFDMPAPDVPLAAELRDRLSGARVLD</sequence>
<keyword evidence="8" id="KW-0460">Magnesium</keyword>
<evidence type="ECO:0000256" key="4">
    <source>
        <dbReference type="ARBA" id="ARBA00022705"/>
    </source>
</evidence>
<keyword evidence="5" id="KW-0479">Metal-binding</keyword>
<dbReference type="RefSeq" id="WP_109253529.1">
    <property type="nucleotide sequence ID" value="NZ_QEXV01000005.1"/>
</dbReference>
<evidence type="ECO:0000256" key="12">
    <source>
        <dbReference type="ARBA" id="ARBA00038905"/>
    </source>
</evidence>
<dbReference type="GO" id="GO:0006281">
    <property type="term" value="P:DNA repair"/>
    <property type="evidence" value="ECO:0007669"/>
    <property type="project" value="UniProtKB-KW"/>
</dbReference>
<reference evidence="20" key="1">
    <citation type="submission" date="2018-05" db="EMBL/GenBank/DDBJ databases">
        <authorList>
            <person name="Liu B.-T."/>
        </authorList>
    </citation>
    <scope>NUCLEOTIDE SEQUENCE [LARGE SCALE GENOMIC DNA]</scope>
    <source>
        <strain evidence="20">WD6-1</strain>
    </source>
</reference>
<proteinExistence type="inferred from homology"/>
<organism evidence="19 20">
    <name type="scientific">Marinicauda salina</name>
    <dbReference type="NCBI Taxonomy" id="2135793"/>
    <lineage>
        <taxon>Bacteria</taxon>
        <taxon>Pseudomonadati</taxon>
        <taxon>Pseudomonadota</taxon>
        <taxon>Alphaproteobacteria</taxon>
        <taxon>Maricaulales</taxon>
        <taxon>Maricaulaceae</taxon>
        <taxon>Marinicauda</taxon>
    </lineage>
</organism>
<dbReference type="InterPro" id="IPR020476">
    <property type="entry name" value="Nudix_hydrolase"/>
</dbReference>
<evidence type="ECO:0000256" key="3">
    <source>
        <dbReference type="ARBA" id="ARBA00022457"/>
    </source>
</evidence>
<dbReference type="PANTHER" id="PTHR47707:SF1">
    <property type="entry name" value="NUDIX HYDROLASE FAMILY PROTEIN"/>
    <property type="match status" value="1"/>
</dbReference>
<name>A0A2U2BS36_9PROT</name>
<dbReference type="GO" id="GO:0006260">
    <property type="term" value="P:DNA replication"/>
    <property type="evidence" value="ECO:0007669"/>
    <property type="project" value="UniProtKB-KW"/>
</dbReference>
<comment type="similarity">
    <text evidence="2 17">Belongs to the Nudix hydrolase family.</text>
</comment>
<dbReference type="EC" id="3.6.1.55" evidence="12"/>
<keyword evidence="3" id="KW-0515">Mutator protein</keyword>
<dbReference type="SUPFAM" id="SSF55811">
    <property type="entry name" value="Nudix"/>
    <property type="match status" value="1"/>
</dbReference>
<comment type="cofactor">
    <cofactor evidence="1">
        <name>Mg(2+)</name>
        <dbReference type="ChEBI" id="CHEBI:18420"/>
    </cofactor>
</comment>
<dbReference type="GO" id="GO:0044715">
    <property type="term" value="F:8-oxo-dGDP phosphatase activity"/>
    <property type="evidence" value="ECO:0007669"/>
    <property type="project" value="TreeGrafter"/>
</dbReference>
<feature type="domain" description="Nudix hydrolase" evidence="18">
    <location>
        <begin position="7"/>
        <end position="136"/>
    </location>
</feature>
<comment type="catalytic activity">
    <reaction evidence="10">
        <text>8-oxo-dGTP + H2O = 8-oxo-dGMP + diphosphate + H(+)</text>
        <dbReference type="Rhea" id="RHEA:31575"/>
        <dbReference type="ChEBI" id="CHEBI:15377"/>
        <dbReference type="ChEBI" id="CHEBI:15378"/>
        <dbReference type="ChEBI" id="CHEBI:33019"/>
        <dbReference type="ChEBI" id="CHEBI:63224"/>
        <dbReference type="ChEBI" id="CHEBI:77896"/>
        <dbReference type="EC" id="3.6.1.55"/>
    </reaction>
</comment>
<evidence type="ECO:0000256" key="17">
    <source>
        <dbReference type="RuleBase" id="RU003476"/>
    </source>
</evidence>
<keyword evidence="20" id="KW-1185">Reference proteome</keyword>
<evidence type="ECO:0000256" key="11">
    <source>
        <dbReference type="ARBA" id="ARBA00036904"/>
    </source>
</evidence>
<dbReference type="InterPro" id="IPR047127">
    <property type="entry name" value="MutT-like"/>
</dbReference>
<dbReference type="Pfam" id="PF00293">
    <property type="entry name" value="NUDIX"/>
    <property type="match status" value="1"/>
</dbReference>
<dbReference type="Proteomes" id="UP000245168">
    <property type="component" value="Unassembled WGS sequence"/>
</dbReference>
<dbReference type="GO" id="GO:0044716">
    <property type="term" value="F:8-oxo-GDP phosphatase activity"/>
    <property type="evidence" value="ECO:0007669"/>
    <property type="project" value="TreeGrafter"/>
</dbReference>
<evidence type="ECO:0000256" key="15">
    <source>
        <dbReference type="ARBA" id="ARBA00041979"/>
    </source>
</evidence>
<gene>
    <name evidence="19" type="ORF">DDZ18_11475</name>
</gene>
<comment type="catalytic activity">
    <reaction evidence="11">
        <text>8-oxo-GTP + H2O = 8-oxo-GMP + diphosphate + H(+)</text>
        <dbReference type="Rhea" id="RHEA:67616"/>
        <dbReference type="ChEBI" id="CHEBI:15377"/>
        <dbReference type="ChEBI" id="CHEBI:15378"/>
        <dbReference type="ChEBI" id="CHEBI:33019"/>
        <dbReference type="ChEBI" id="CHEBI:143553"/>
        <dbReference type="ChEBI" id="CHEBI:145694"/>
    </reaction>
</comment>
<evidence type="ECO:0000256" key="5">
    <source>
        <dbReference type="ARBA" id="ARBA00022723"/>
    </source>
</evidence>
<evidence type="ECO:0000256" key="8">
    <source>
        <dbReference type="ARBA" id="ARBA00022842"/>
    </source>
</evidence>
<dbReference type="GO" id="GO:0008413">
    <property type="term" value="F:8-oxo-7,8-dihydroguanosine triphosphate pyrophosphatase activity"/>
    <property type="evidence" value="ECO:0007669"/>
    <property type="project" value="TreeGrafter"/>
</dbReference>
<dbReference type="AlphaFoldDB" id="A0A2U2BS36"/>
<dbReference type="InterPro" id="IPR000086">
    <property type="entry name" value="NUDIX_hydrolase_dom"/>
</dbReference>
<keyword evidence="9" id="KW-0234">DNA repair</keyword>
<evidence type="ECO:0000256" key="1">
    <source>
        <dbReference type="ARBA" id="ARBA00001946"/>
    </source>
</evidence>
<dbReference type="EMBL" id="QEXV01000005">
    <property type="protein sequence ID" value="PWE16806.1"/>
    <property type="molecule type" value="Genomic_DNA"/>
</dbReference>
<keyword evidence="4" id="KW-0235">DNA replication</keyword>
<dbReference type="PROSITE" id="PS00893">
    <property type="entry name" value="NUDIX_BOX"/>
    <property type="match status" value="1"/>
</dbReference>
<protein>
    <recommendedName>
        <fullName evidence="13">8-oxo-dGTP diphosphatase</fullName>
        <ecNumber evidence="12">3.6.1.55</ecNumber>
    </recommendedName>
    <alternativeName>
        <fullName evidence="16">7,8-dihydro-8-oxoguanine-triphosphatase</fullName>
    </alternativeName>
    <alternativeName>
        <fullName evidence="15">Mutator protein MutT</fullName>
    </alternativeName>
    <alternativeName>
        <fullName evidence="14">dGTP pyrophosphohydrolase</fullName>
    </alternativeName>
</protein>
<dbReference type="PANTHER" id="PTHR47707">
    <property type="entry name" value="8-OXO-DGTP DIPHOSPHATASE"/>
    <property type="match status" value="1"/>
</dbReference>
<dbReference type="Gene3D" id="3.90.79.10">
    <property type="entry name" value="Nucleoside Triphosphate Pyrophosphohydrolase"/>
    <property type="match status" value="1"/>
</dbReference>
<dbReference type="CDD" id="cd03425">
    <property type="entry name" value="NUDIX_MutT_NudA_like"/>
    <property type="match status" value="1"/>
</dbReference>
<dbReference type="GO" id="GO:0046872">
    <property type="term" value="F:metal ion binding"/>
    <property type="evidence" value="ECO:0007669"/>
    <property type="project" value="UniProtKB-KW"/>
</dbReference>
<evidence type="ECO:0000256" key="16">
    <source>
        <dbReference type="ARBA" id="ARBA00042798"/>
    </source>
</evidence>
<evidence type="ECO:0000313" key="19">
    <source>
        <dbReference type="EMBL" id="PWE16806.1"/>
    </source>
</evidence>
<evidence type="ECO:0000256" key="9">
    <source>
        <dbReference type="ARBA" id="ARBA00023204"/>
    </source>
</evidence>
<dbReference type="InterPro" id="IPR020084">
    <property type="entry name" value="NUDIX_hydrolase_CS"/>
</dbReference>
<comment type="caution">
    <text evidence="19">The sequence shown here is derived from an EMBL/GenBank/DDBJ whole genome shotgun (WGS) entry which is preliminary data.</text>
</comment>
<dbReference type="GO" id="GO:0035539">
    <property type="term" value="F:8-oxo-7,8-dihydrodeoxyguanosine triphosphate pyrophosphatase activity"/>
    <property type="evidence" value="ECO:0007669"/>
    <property type="project" value="UniProtKB-EC"/>
</dbReference>
<dbReference type="OrthoDB" id="9810648at2"/>
<evidence type="ECO:0000313" key="20">
    <source>
        <dbReference type="Proteomes" id="UP000245168"/>
    </source>
</evidence>
<evidence type="ECO:0000256" key="6">
    <source>
        <dbReference type="ARBA" id="ARBA00022763"/>
    </source>
</evidence>
<evidence type="ECO:0000256" key="14">
    <source>
        <dbReference type="ARBA" id="ARBA00041592"/>
    </source>
</evidence>
<keyword evidence="7 17" id="KW-0378">Hydrolase</keyword>
<evidence type="ECO:0000256" key="13">
    <source>
        <dbReference type="ARBA" id="ARBA00040794"/>
    </source>
</evidence>
<evidence type="ECO:0000256" key="7">
    <source>
        <dbReference type="ARBA" id="ARBA00022801"/>
    </source>
</evidence>
<evidence type="ECO:0000256" key="2">
    <source>
        <dbReference type="ARBA" id="ARBA00005582"/>
    </source>
</evidence>
<dbReference type="PROSITE" id="PS51462">
    <property type="entry name" value="NUDIX"/>
    <property type="match status" value="1"/>
</dbReference>